<dbReference type="GO" id="GO:0036088">
    <property type="term" value="P:D-serine catabolic process"/>
    <property type="evidence" value="ECO:0007669"/>
    <property type="project" value="TreeGrafter"/>
</dbReference>
<name>A0A418HQQ9_STAGA</name>
<dbReference type="EC" id="4.3.1.18" evidence="4"/>
<comment type="cofactor">
    <cofactor evidence="1 4">
        <name>pyridoxal 5'-phosphate</name>
        <dbReference type="ChEBI" id="CHEBI:597326"/>
    </cofactor>
</comment>
<accession>A0A418HQQ9</accession>
<dbReference type="GO" id="GO:0016836">
    <property type="term" value="F:hydro-lyase activity"/>
    <property type="evidence" value="ECO:0007669"/>
    <property type="project" value="UniProtKB-UniRule"/>
</dbReference>
<evidence type="ECO:0000313" key="7">
    <source>
        <dbReference type="Proteomes" id="UP000283576"/>
    </source>
</evidence>
<reference evidence="6 7" key="1">
    <citation type="journal article" date="2016" name="Front. Microbiol.">
        <title>Comprehensive Phylogenetic Analysis of Bovine Non-aureus Staphylococci Species Based on Whole-Genome Sequencing.</title>
        <authorList>
            <person name="Naushad S."/>
            <person name="Barkema H.W."/>
            <person name="Luby C."/>
            <person name="Condas L.A."/>
            <person name="Nobrega D.B."/>
            <person name="Carson D.A."/>
            <person name="De Buck J."/>
        </authorList>
    </citation>
    <scope>NUCLEOTIDE SEQUENCE [LARGE SCALE GENOMIC DNA]</scope>
    <source>
        <strain evidence="6 7">SNUC 1388</strain>
    </source>
</reference>
<keyword evidence="3 4" id="KW-0456">Lyase</keyword>
<dbReference type="AlphaFoldDB" id="A0A418HQQ9"/>
<dbReference type="InterPro" id="IPR011780">
    <property type="entry name" value="D_Ser_am_lyase"/>
</dbReference>
<comment type="catalytic activity">
    <reaction evidence="4">
        <text>D-serine = pyruvate + NH4(+)</text>
        <dbReference type="Rhea" id="RHEA:13977"/>
        <dbReference type="ChEBI" id="CHEBI:15361"/>
        <dbReference type="ChEBI" id="CHEBI:28938"/>
        <dbReference type="ChEBI" id="CHEBI:35247"/>
        <dbReference type="EC" id="4.3.1.18"/>
    </reaction>
</comment>
<dbReference type="NCBIfam" id="NF002823">
    <property type="entry name" value="PRK02991.1"/>
    <property type="match status" value="1"/>
</dbReference>
<dbReference type="GO" id="GO:0009097">
    <property type="term" value="P:isoleucine biosynthetic process"/>
    <property type="evidence" value="ECO:0007669"/>
    <property type="project" value="TreeGrafter"/>
</dbReference>
<dbReference type="PROSITE" id="PS00165">
    <property type="entry name" value="DEHYDRATASE_SER_THR"/>
    <property type="match status" value="1"/>
</dbReference>
<dbReference type="Proteomes" id="UP000283576">
    <property type="component" value="Unassembled WGS sequence"/>
</dbReference>
<dbReference type="NCBIfam" id="TIGR02035">
    <property type="entry name" value="D_Ser_am_lyase"/>
    <property type="match status" value="1"/>
</dbReference>
<dbReference type="InterPro" id="IPR036052">
    <property type="entry name" value="TrpB-like_PALP_sf"/>
</dbReference>
<feature type="domain" description="Tryptophan synthase beta chain-like PALP" evidence="5">
    <location>
        <begin position="85"/>
        <end position="393"/>
    </location>
</feature>
<dbReference type="Pfam" id="PF00291">
    <property type="entry name" value="PALP"/>
    <property type="match status" value="1"/>
</dbReference>
<comment type="similarity">
    <text evidence="4">Belongs to the serine/threonine dehydratase family. DsdA subfamily.</text>
</comment>
<evidence type="ECO:0000313" key="6">
    <source>
        <dbReference type="EMBL" id="RIL43860.1"/>
    </source>
</evidence>
<comment type="caution">
    <text evidence="6">The sequence shown here is derived from an EMBL/GenBank/DDBJ whole genome shotgun (WGS) entry which is preliminary data.</text>
</comment>
<dbReference type="SUPFAM" id="SSF53686">
    <property type="entry name" value="Tryptophan synthase beta subunit-like PLP-dependent enzymes"/>
    <property type="match status" value="1"/>
</dbReference>
<dbReference type="GO" id="GO:0008721">
    <property type="term" value="F:D-serine ammonia-lyase activity"/>
    <property type="evidence" value="ECO:0007669"/>
    <property type="project" value="UniProtKB-EC"/>
</dbReference>
<dbReference type="GO" id="GO:0030170">
    <property type="term" value="F:pyridoxal phosphate binding"/>
    <property type="evidence" value="ECO:0007669"/>
    <property type="project" value="InterPro"/>
</dbReference>
<dbReference type="InterPro" id="IPR001926">
    <property type="entry name" value="TrpB-like_PALP"/>
</dbReference>
<dbReference type="EMBL" id="QXRZ01000002">
    <property type="protein sequence ID" value="RIL43860.1"/>
    <property type="molecule type" value="Genomic_DNA"/>
</dbReference>
<evidence type="ECO:0000256" key="4">
    <source>
        <dbReference type="HAMAP-Rule" id="MF_01030"/>
    </source>
</evidence>
<proteinExistence type="inferred from homology"/>
<evidence type="ECO:0000256" key="3">
    <source>
        <dbReference type="ARBA" id="ARBA00023239"/>
    </source>
</evidence>
<dbReference type="HAMAP" id="MF_01030">
    <property type="entry name" value="D_Ser_dehydrat"/>
    <property type="match status" value="1"/>
</dbReference>
<dbReference type="PANTHER" id="PTHR48078:SF9">
    <property type="entry name" value="D-SERINE DEHYDRATASE"/>
    <property type="match status" value="1"/>
</dbReference>
<protein>
    <recommendedName>
        <fullName evidence="4">Probable D-serine dehydratase</fullName>
        <ecNumber evidence="4">4.3.1.18</ecNumber>
    </recommendedName>
    <alternativeName>
        <fullName evidence="4">D-serine deaminase</fullName>
        <shortName evidence="4">DSD</shortName>
    </alternativeName>
</protein>
<gene>
    <name evidence="4" type="primary">dsdA</name>
    <name evidence="6" type="ORF">BUZ01_04330</name>
</gene>
<dbReference type="PANTHER" id="PTHR48078">
    <property type="entry name" value="THREONINE DEHYDRATASE, MITOCHONDRIAL-RELATED"/>
    <property type="match status" value="1"/>
</dbReference>
<dbReference type="InterPro" id="IPR000634">
    <property type="entry name" value="Ser/Thr_deHydtase_PyrdxlP-BS"/>
</dbReference>
<evidence type="ECO:0000259" key="5">
    <source>
        <dbReference type="Pfam" id="PF00291"/>
    </source>
</evidence>
<keyword evidence="2 4" id="KW-0663">Pyridoxal phosphate</keyword>
<evidence type="ECO:0000256" key="2">
    <source>
        <dbReference type="ARBA" id="ARBA00022898"/>
    </source>
</evidence>
<sequence>MLNIEQLQQSNPLISTLQTYTPTFWHNPNYDSNNELPFTIEDIEDAAARLERFASYIRHVFPETEPLNGIIESPLKRIPAMQEQLSHQFGDNTYANLWLKCDHELSISGSIKARGGIYEVLKFAESVAQTAGDLTYNDDYKILATDTYRQLFKQYKIAVGSTGNLGLSIGIMSAKLGFSVDVHMSSDARQWKKELLRRYGVNVIEHQSDYQFAVAEGRKLAASDPTCHFVDDEGSADLFLGYTVAALRLKQQLQDNRIVVDADHPLFVYLPCGVGGGPGGVTFGLKQILGPHVHCVFAEPTHAPCMLLGMMTQLHDQIAVTDIGLDGRTAADGLAVSRPSRLVGQIMNHLLFGVFTVDDQQMYRYISMLHQTEDIFIEPSAASGFDGIRATIKQAKTQGIPTDQATHIVWSTGGNMVPEDEKKQYLNYGANLR</sequence>
<dbReference type="Gene3D" id="3.40.50.1100">
    <property type="match status" value="2"/>
</dbReference>
<feature type="modified residue" description="N6-(pyridoxal phosphate)lysine" evidence="4">
    <location>
        <position position="112"/>
    </location>
</feature>
<dbReference type="InterPro" id="IPR050147">
    <property type="entry name" value="Ser/Thr_Dehydratase"/>
</dbReference>
<dbReference type="RefSeq" id="WP_107526590.1">
    <property type="nucleotide sequence ID" value="NZ_JAIBNU010000003.1"/>
</dbReference>
<organism evidence="6 7">
    <name type="scientific">Staphylococcus gallinarum</name>
    <dbReference type="NCBI Taxonomy" id="1293"/>
    <lineage>
        <taxon>Bacteria</taxon>
        <taxon>Bacillati</taxon>
        <taxon>Bacillota</taxon>
        <taxon>Bacilli</taxon>
        <taxon>Bacillales</taxon>
        <taxon>Staphylococcaceae</taxon>
        <taxon>Staphylococcus</taxon>
    </lineage>
</organism>
<evidence type="ECO:0000256" key="1">
    <source>
        <dbReference type="ARBA" id="ARBA00001933"/>
    </source>
</evidence>